<evidence type="ECO:0000313" key="2">
    <source>
        <dbReference type="Proteomes" id="UP001732700"/>
    </source>
</evidence>
<dbReference type="Proteomes" id="UP001732700">
    <property type="component" value="Chromosome 1C"/>
</dbReference>
<organism evidence="1 2">
    <name type="scientific">Avena sativa</name>
    <name type="common">Oat</name>
    <dbReference type="NCBI Taxonomy" id="4498"/>
    <lineage>
        <taxon>Eukaryota</taxon>
        <taxon>Viridiplantae</taxon>
        <taxon>Streptophyta</taxon>
        <taxon>Embryophyta</taxon>
        <taxon>Tracheophyta</taxon>
        <taxon>Spermatophyta</taxon>
        <taxon>Magnoliopsida</taxon>
        <taxon>Liliopsida</taxon>
        <taxon>Poales</taxon>
        <taxon>Poaceae</taxon>
        <taxon>BOP clade</taxon>
        <taxon>Pooideae</taxon>
        <taxon>Poodae</taxon>
        <taxon>Poeae</taxon>
        <taxon>Poeae Chloroplast Group 1 (Aveneae type)</taxon>
        <taxon>Aveninae</taxon>
        <taxon>Avena</taxon>
    </lineage>
</organism>
<protein>
    <submittedName>
        <fullName evidence="1">Uncharacterized protein</fullName>
    </submittedName>
</protein>
<name>A0ACD5TR87_AVESA</name>
<evidence type="ECO:0000313" key="1">
    <source>
        <dbReference type="EnsemblPlants" id="AVESA.00010b.r2.1CG0113080.1.CDS"/>
    </source>
</evidence>
<reference evidence="1" key="1">
    <citation type="submission" date="2021-05" db="EMBL/GenBank/DDBJ databases">
        <authorList>
            <person name="Scholz U."/>
            <person name="Mascher M."/>
            <person name="Fiebig A."/>
        </authorList>
    </citation>
    <scope>NUCLEOTIDE SEQUENCE [LARGE SCALE GENOMIC DNA]</scope>
</reference>
<accession>A0ACD5TR87</accession>
<keyword evidence="2" id="KW-1185">Reference proteome</keyword>
<proteinExistence type="predicted"/>
<reference evidence="1" key="2">
    <citation type="submission" date="2025-09" db="UniProtKB">
        <authorList>
            <consortium name="EnsemblPlants"/>
        </authorList>
    </citation>
    <scope>IDENTIFICATION</scope>
</reference>
<dbReference type="EnsemblPlants" id="AVESA.00010b.r2.1CG0113080.1">
    <property type="protein sequence ID" value="AVESA.00010b.r2.1CG0113080.1.CDS"/>
    <property type="gene ID" value="AVESA.00010b.r2.1CG0113080"/>
</dbReference>
<sequence>MAGIVAKVSSEQWRVGEQLKHPRGRGELENEGKGRGGRGAKLCVIADGNYSRHLGKLRARNQSRNKRGRGENWSRARKKMLSWWWGALSADKKTFRERKSWAAVGPVGLGWNDQISENQRECNIEHTPFGALPSCTTAIEAWRGDDYTNSVGFEDDVQTLERMLLDEAEDELMFISIVGESGVGKRTLGKVVSSKMKGKFDVLIRLTVPPEFTPQRLLKEIRRNIEEQLGGSCGGSGEDCSSIRRLLSNKRYLLVLGGIGSKTMVDCLRASLPEKDNNGSRVMLTMDDENEEVAWHGNSMNRESLNGVHQLWRLHKEGSAELFRSRAFKKEESDGKEEGYMMMSKYDQVVFDITGGHPLAIVVLAGLLRFKERPGHWEAVLQQLSPASYGSVGGMEAVADGGEASKETLEQLHLSTRTTMERVLWASFEDLPNHLKSCFLYFAAFSKNIAQYANELVRMWIGEGFVKPHKGKTMEELGYGYLKELALRCLVDILQVVDGVITMVKIHPRLHGLLQSEAREAGFVEVHDTNDVLVPPSVRRLSFRSFDVTFTKKLPKLRSFICRVGESELGEDCPCDDLGFLCSSKFLRLIYVNGLKLGTLPRGIGGLTHLRYLYVRCKGLKELPSSIKWLVNLQTLDIRGTGVRKIDPGFWEIKTLRHVLADELTLPGALKGEEELEELQTLHGVKLAAREEEEDDDEWTQEDSCPLRKMTKLRSLKLHGINHHKHGAALETALKMMRLLVHLKLKGDVIPSCVFTVDGLQYLETVELDGTVQWPNISPDLRVDRPNLSEITLTDQRRYDEELEKAGFVFSECQRAYRPSSKPTAHARA</sequence>